<keyword evidence="2" id="KW-1185">Reference proteome</keyword>
<reference evidence="1 2" key="1">
    <citation type="submission" date="2018-12" db="EMBL/GenBank/DDBJ databases">
        <title>Hymenobacter gummosus sp. nov., isolated from a spring.</title>
        <authorList>
            <person name="Nie L."/>
        </authorList>
    </citation>
    <scope>NUCLEOTIDE SEQUENCE [LARGE SCALE GENOMIC DNA]</scope>
    <source>
        <strain evidence="1 2">KCTC 52166</strain>
    </source>
</reference>
<proteinExistence type="predicted"/>
<evidence type="ECO:0000313" key="1">
    <source>
        <dbReference type="EMBL" id="RTQ51510.1"/>
    </source>
</evidence>
<gene>
    <name evidence="1" type="ORF">EJV47_06835</name>
</gene>
<dbReference type="RefSeq" id="WP_126692402.1">
    <property type="nucleotide sequence ID" value="NZ_RXOF01000003.1"/>
</dbReference>
<dbReference type="OrthoDB" id="1409248at2"/>
<name>A0A431U5G5_9BACT</name>
<protein>
    <submittedName>
        <fullName evidence="1">Uncharacterized protein</fullName>
    </submittedName>
</protein>
<comment type="caution">
    <text evidence="1">The sequence shown here is derived from an EMBL/GenBank/DDBJ whole genome shotgun (WGS) entry which is preliminary data.</text>
</comment>
<organism evidence="1 2">
    <name type="scientific">Hymenobacter gummosus</name>
    <dbReference type="NCBI Taxonomy" id="1776032"/>
    <lineage>
        <taxon>Bacteria</taxon>
        <taxon>Pseudomonadati</taxon>
        <taxon>Bacteroidota</taxon>
        <taxon>Cytophagia</taxon>
        <taxon>Cytophagales</taxon>
        <taxon>Hymenobacteraceae</taxon>
        <taxon>Hymenobacter</taxon>
    </lineage>
</organism>
<evidence type="ECO:0000313" key="2">
    <source>
        <dbReference type="Proteomes" id="UP000282184"/>
    </source>
</evidence>
<sequence length="166" mass="18597">MGFGPGNGEAEPLPTRLRLPDSTRLQILVDTTQHLTDYAQVWYPVRQELTGAVFAAYPVFLVNRSPDTLLLGAGSHPRLQLEACDPQRQWRPIERPSSYLCGVGLRSIQLRPGQLALMTVPRQAGRYRTRLRLRLPWARHPGPAASPVSADFAGAIELSQFEEHYE</sequence>
<dbReference type="AlphaFoldDB" id="A0A431U5G5"/>
<dbReference type="EMBL" id="RXOF01000003">
    <property type="protein sequence ID" value="RTQ51510.1"/>
    <property type="molecule type" value="Genomic_DNA"/>
</dbReference>
<accession>A0A431U5G5</accession>
<dbReference type="Proteomes" id="UP000282184">
    <property type="component" value="Unassembled WGS sequence"/>
</dbReference>